<evidence type="ECO:0000256" key="1">
    <source>
        <dbReference type="SAM" id="Phobius"/>
    </source>
</evidence>
<feature type="transmembrane region" description="Helical" evidence="1">
    <location>
        <begin position="410"/>
        <end position="429"/>
    </location>
</feature>
<feature type="transmembrane region" description="Helical" evidence="1">
    <location>
        <begin position="130"/>
        <end position="150"/>
    </location>
</feature>
<evidence type="ECO:0000259" key="2">
    <source>
        <dbReference type="Pfam" id="PF13231"/>
    </source>
</evidence>
<organism evidence="3 4">
    <name type="scientific">Candidatus Woesebacteria bacterium RIFCSPHIGHO2_01_FULL_38_9</name>
    <dbReference type="NCBI Taxonomy" id="1802492"/>
    <lineage>
        <taxon>Bacteria</taxon>
        <taxon>Candidatus Woeseibacteriota</taxon>
    </lineage>
</organism>
<keyword evidence="1" id="KW-0812">Transmembrane</keyword>
<evidence type="ECO:0000313" key="4">
    <source>
        <dbReference type="Proteomes" id="UP000178419"/>
    </source>
</evidence>
<feature type="transmembrane region" description="Helical" evidence="1">
    <location>
        <begin position="318"/>
        <end position="337"/>
    </location>
</feature>
<reference evidence="3 4" key="1">
    <citation type="journal article" date="2016" name="Nat. Commun.">
        <title>Thousands of microbial genomes shed light on interconnected biogeochemical processes in an aquifer system.</title>
        <authorList>
            <person name="Anantharaman K."/>
            <person name="Brown C.T."/>
            <person name="Hug L.A."/>
            <person name="Sharon I."/>
            <person name="Castelle C.J."/>
            <person name="Probst A.J."/>
            <person name="Thomas B.C."/>
            <person name="Singh A."/>
            <person name="Wilkins M.J."/>
            <person name="Karaoz U."/>
            <person name="Brodie E.L."/>
            <person name="Williams K.H."/>
            <person name="Hubbard S.S."/>
            <person name="Banfield J.F."/>
        </authorList>
    </citation>
    <scope>NUCLEOTIDE SEQUENCE [LARGE SCALE GENOMIC DNA]</scope>
</reference>
<dbReference type="AlphaFoldDB" id="A0A1F7Y395"/>
<feature type="domain" description="Glycosyltransferase RgtA/B/C/D-like" evidence="2">
    <location>
        <begin position="65"/>
        <end position="222"/>
    </location>
</feature>
<name>A0A1F7Y395_9BACT</name>
<proteinExistence type="predicted"/>
<gene>
    <name evidence="3" type="ORF">A2714_05690</name>
</gene>
<protein>
    <recommendedName>
        <fullName evidence="2">Glycosyltransferase RgtA/B/C/D-like domain-containing protein</fullName>
    </recommendedName>
</protein>
<dbReference type="InterPro" id="IPR038731">
    <property type="entry name" value="RgtA/B/C-like"/>
</dbReference>
<evidence type="ECO:0000313" key="3">
    <source>
        <dbReference type="EMBL" id="OGM21128.1"/>
    </source>
</evidence>
<feature type="transmembrane region" description="Helical" evidence="1">
    <location>
        <begin position="349"/>
        <end position="373"/>
    </location>
</feature>
<keyword evidence="1" id="KW-0472">Membrane</keyword>
<accession>A0A1F7Y395</accession>
<comment type="caution">
    <text evidence="3">The sequence shown here is derived from an EMBL/GenBank/DDBJ whole genome shotgun (WGS) entry which is preliminary data.</text>
</comment>
<feature type="transmembrane region" description="Helical" evidence="1">
    <location>
        <begin position="292"/>
        <end position="312"/>
    </location>
</feature>
<feature type="transmembrane region" description="Helical" evidence="1">
    <location>
        <begin position="71"/>
        <end position="94"/>
    </location>
</feature>
<dbReference type="Proteomes" id="UP000178419">
    <property type="component" value="Unassembled WGS sequence"/>
</dbReference>
<sequence>MTKKHKDFLFFTILLMTVFIVYRKSLGLALYGDDFLVISKFFGGYGPGKELNYYDPRIWISNYGFQYLTALLYLVFGLNSLPYYIISLTLRALLAYSIYFYTSHIFNKKAGILSGLLFAVSSVGAETTDWVYNMNSYIGIFFLLIGLTLIQQAKTGRSKLKAWVFVITGYIVVPIRLFIVPMMMPLLAAGERYILIGKKRFFKPDYLIKTSFIFILTASPFLLLRLTLPSLGWQKVNSELIGQGILRAQEMVSAGRYDFLATPFTNLGRMVVPIGPTQLQEAGLKVYPLSTFLKTGLLLFLLGSVYMVFAFTGLSFKTLSLSFLISALFLSFLKIFIRYQGEWLLKEFSYFAWTFFGLLTTMIFALLILKSFIRQNKYMLFYGVSFVFTFSFLYPWLYSPGFIFSEKDRYMILPSVGLAMFLGSLLSKMINKSTFGVRILTLVLFLFFVVSQAVNVQRFFKQKLIERTPELNGIIFDSIMAAVPELPKDYRSVFYFEDFSPGVSESLLRFGFGYHMQLFYNFPFNEELHPVSLFTYEALEDRVTNEDIPEDYVFAFRWKDGEILDITKTIRRKLFEGSTRI</sequence>
<feature type="transmembrane region" description="Helical" evidence="1">
    <location>
        <begin position="379"/>
        <end position="398"/>
    </location>
</feature>
<dbReference type="EMBL" id="MGGE01000026">
    <property type="protein sequence ID" value="OGM21128.1"/>
    <property type="molecule type" value="Genomic_DNA"/>
</dbReference>
<feature type="transmembrane region" description="Helical" evidence="1">
    <location>
        <begin position="435"/>
        <end position="454"/>
    </location>
</feature>
<feature type="transmembrane region" description="Helical" evidence="1">
    <location>
        <begin position="162"/>
        <end position="186"/>
    </location>
</feature>
<keyword evidence="1" id="KW-1133">Transmembrane helix</keyword>
<dbReference type="Pfam" id="PF13231">
    <property type="entry name" value="PMT_2"/>
    <property type="match status" value="1"/>
</dbReference>
<feature type="transmembrane region" description="Helical" evidence="1">
    <location>
        <begin position="106"/>
        <end position="124"/>
    </location>
</feature>